<dbReference type="SUPFAM" id="SSF52047">
    <property type="entry name" value="RNI-like"/>
    <property type="match status" value="1"/>
</dbReference>
<reference evidence="1 2" key="1">
    <citation type="submission" date="2021-06" db="EMBL/GenBank/DDBJ databases">
        <title>Caerostris darwini draft genome.</title>
        <authorList>
            <person name="Kono N."/>
            <person name="Arakawa K."/>
        </authorList>
    </citation>
    <scope>NUCLEOTIDE SEQUENCE [LARGE SCALE GENOMIC DNA]</scope>
</reference>
<keyword evidence="2" id="KW-1185">Reference proteome</keyword>
<name>A0AAV4UMD2_9ARAC</name>
<dbReference type="AlphaFoldDB" id="A0AAV4UMD2"/>
<organism evidence="1 2">
    <name type="scientific">Caerostris darwini</name>
    <dbReference type="NCBI Taxonomy" id="1538125"/>
    <lineage>
        <taxon>Eukaryota</taxon>
        <taxon>Metazoa</taxon>
        <taxon>Ecdysozoa</taxon>
        <taxon>Arthropoda</taxon>
        <taxon>Chelicerata</taxon>
        <taxon>Arachnida</taxon>
        <taxon>Araneae</taxon>
        <taxon>Araneomorphae</taxon>
        <taxon>Entelegynae</taxon>
        <taxon>Araneoidea</taxon>
        <taxon>Araneidae</taxon>
        <taxon>Caerostris</taxon>
    </lineage>
</organism>
<dbReference type="EMBL" id="BPLQ01011526">
    <property type="protein sequence ID" value="GIY58714.1"/>
    <property type="molecule type" value="Genomic_DNA"/>
</dbReference>
<accession>A0AAV4UMD2</accession>
<comment type="caution">
    <text evidence="1">The sequence shown here is derived from an EMBL/GenBank/DDBJ whole genome shotgun (WGS) entry which is preliminary data.</text>
</comment>
<evidence type="ECO:0000313" key="2">
    <source>
        <dbReference type="Proteomes" id="UP001054837"/>
    </source>
</evidence>
<evidence type="ECO:0000313" key="1">
    <source>
        <dbReference type="EMBL" id="GIY58714.1"/>
    </source>
</evidence>
<gene>
    <name evidence="1" type="ORF">CDAR_504071</name>
</gene>
<protein>
    <submittedName>
        <fullName evidence="1">Uncharacterized protein</fullName>
    </submittedName>
</protein>
<sequence length="138" mass="15791">MHLHLGCSAIVQWDIEADSNNFRQLEKLMVREVDKESLVYLLRNSLKLKELLLVEALCLDDTLLHKILEKNSLCHVNTIAVYVCGLSREGLKELIQKCVNLERVAFANLDADMTTVAEDLKWDIISIHSYITKNLLVI</sequence>
<dbReference type="InterPro" id="IPR032675">
    <property type="entry name" value="LRR_dom_sf"/>
</dbReference>
<dbReference type="Gene3D" id="3.80.10.10">
    <property type="entry name" value="Ribonuclease Inhibitor"/>
    <property type="match status" value="1"/>
</dbReference>
<proteinExistence type="predicted"/>
<dbReference type="Proteomes" id="UP001054837">
    <property type="component" value="Unassembled WGS sequence"/>
</dbReference>